<evidence type="ECO:0000256" key="2">
    <source>
        <dbReference type="ARBA" id="ARBA00022695"/>
    </source>
</evidence>
<reference evidence="8" key="1">
    <citation type="submission" date="2022-12" db="EMBL/GenBank/DDBJ databases">
        <authorList>
            <person name="Alioto T."/>
            <person name="Alioto T."/>
            <person name="Gomez Garrido J."/>
        </authorList>
    </citation>
    <scope>NUCLEOTIDE SEQUENCE</scope>
</reference>
<protein>
    <recommendedName>
        <fullName evidence="7">Reverse transcriptase RNase H-like domain-containing protein</fullName>
    </recommendedName>
</protein>
<dbReference type="SUPFAM" id="SSF56672">
    <property type="entry name" value="DNA/RNA polymerases"/>
    <property type="match status" value="1"/>
</dbReference>
<evidence type="ECO:0000256" key="6">
    <source>
        <dbReference type="ARBA" id="ARBA00022918"/>
    </source>
</evidence>
<dbReference type="InterPro" id="IPR041373">
    <property type="entry name" value="RT_RNaseH"/>
</dbReference>
<keyword evidence="6" id="KW-0695">RNA-directed DNA polymerase</keyword>
<keyword evidence="9" id="KW-1185">Reference proteome</keyword>
<dbReference type="InterPro" id="IPR043128">
    <property type="entry name" value="Rev_trsase/Diguanyl_cyclase"/>
</dbReference>
<evidence type="ECO:0000259" key="7">
    <source>
        <dbReference type="Pfam" id="PF17917"/>
    </source>
</evidence>
<keyword evidence="4" id="KW-0255">Endonuclease</keyword>
<keyword evidence="3" id="KW-0540">Nuclease</keyword>
<dbReference type="Gene3D" id="3.30.70.270">
    <property type="match status" value="2"/>
</dbReference>
<evidence type="ECO:0000313" key="9">
    <source>
        <dbReference type="Proteomes" id="UP001178461"/>
    </source>
</evidence>
<evidence type="ECO:0000256" key="4">
    <source>
        <dbReference type="ARBA" id="ARBA00022759"/>
    </source>
</evidence>
<dbReference type="CDD" id="cd09274">
    <property type="entry name" value="RNase_HI_RT_Ty3"/>
    <property type="match status" value="1"/>
</dbReference>
<dbReference type="GO" id="GO:0003964">
    <property type="term" value="F:RNA-directed DNA polymerase activity"/>
    <property type="evidence" value="ECO:0007669"/>
    <property type="project" value="UniProtKB-KW"/>
</dbReference>
<keyword evidence="5" id="KW-0378">Hydrolase</keyword>
<evidence type="ECO:0000256" key="3">
    <source>
        <dbReference type="ARBA" id="ARBA00022722"/>
    </source>
</evidence>
<dbReference type="EMBL" id="OX395131">
    <property type="protein sequence ID" value="CAI5778126.1"/>
    <property type="molecule type" value="Genomic_DNA"/>
</dbReference>
<proteinExistence type="predicted"/>
<accession>A0AA35KIH0</accession>
<organism evidence="8 9">
    <name type="scientific">Podarcis lilfordi</name>
    <name type="common">Lilford's wall lizard</name>
    <dbReference type="NCBI Taxonomy" id="74358"/>
    <lineage>
        <taxon>Eukaryota</taxon>
        <taxon>Metazoa</taxon>
        <taxon>Chordata</taxon>
        <taxon>Craniata</taxon>
        <taxon>Vertebrata</taxon>
        <taxon>Euteleostomi</taxon>
        <taxon>Lepidosauria</taxon>
        <taxon>Squamata</taxon>
        <taxon>Bifurcata</taxon>
        <taxon>Unidentata</taxon>
        <taxon>Episquamata</taxon>
        <taxon>Laterata</taxon>
        <taxon>Lacertibaenia</taxon>
        <taxon>Lacertidae</taxon>
        <taxon>Podarcis</taxon>
    </lineage>
</organism>
<dbReference type="GO" id="GO:0016787">
    <property type="term" value="F:hydrolase activity"/>
    <property type="evidence" value="ECO:0007669"/>
    <property type="project" value="UniProtKB-KW"/>
</dbReference>
<sequence>MFYDANVCVKKKLNLVGLLQNFSPRKQDDDVMSKNVFRFAWNSILPKPCVQNLLGVLVEIYSRNSEFVLGFGKPLEDSLGMLRGKWEGLEEVKLILSDLWPKHLKHVQSVLARVQDPNLTRKKHKCQFAQGEVIPLEFRVGSGNVKSLEAKVQYIQDWPRPVVEQDVQSFIGLVNYYRKGVNQFATLAAPLTNRCEKSLPVKVDWTEECQRAFDLLKHALVSSQVMLAPDQRRPFVVQTDASQTGLGAVLLQEDQEGNWRPVVYLSKKLITREQNYSAIEKECFALVWALTKLRSYLWGNIFEVQTDHSPLCWLERVKASNQKLLRWSLALQDFQFNVTHIAGKDNVVADTLSRMYQSVK</sequence>
<dbReference type="InterPro" id="IPR043502">
    <property type="entry name" value="DNA/RNA_pol_sf"/>
</dbReference>
<evidence type="ECO:0000256" key="5">
    <source>
        <dbReference type="ARBA" id="ARBA00022801"/>
    </source>
</evidence>
<dbReference type="FunFam" id="3.30.70.270:FF:000020">
    <property type="entry name" value="Transposon Tf2-6 polyprotein-like Protein"/>
    <property type="match status" value="1"/>
</dbReference>
<dbReference type="InterPro" id="IPR050951">
    <property type="entry name" value="Retrovirus_Pol_polyprotein"/>
</dbReference>
<dbReference type="PANTHER" id="PTHR37984:SF5">
    <property type="entry name" value="PROTEIN NYNRIN-LIKE"/>
    <property type="match status" value="1"/>
</dbReference>
<dbReference type="GO" id="GO:0004519">
    <property type="term" value="F:endonuclease activity"/>
    <property type="evidence" value="ECO:0007669"/>
    <property type="project" value="UniProtKB-KW"/>
</dbReference>
<dbReference type="AlphaFoldDB" id="A0AA35KIH0"/>
<gene>
    <name evidence="8" type="ORF">PODLI_1B004768</name>
</gene>
<dbReference type="PANTHER" id="PTHR37984">
    <property type="entry name" value="PROTEIN CBG26694"/>
    <property type="match status" value="1"/>
</dbReference>
<dbReference type="Proteomes" id="UP001178461">
    <property type="component" value="Chromosome 6"/>
</dbReference>
<feature type="domain" description="Reverse transcriptase RNase H-like" evidence="7">
    <location>
        <begin position="230"/>
        <end position="334"/>
    </location>
</feature>
<dbReference type="Pfam" id="PF17917">
    <property type="entry name" value="RT_RNaseH"/>
    <property type="match status" value="1"/>
</dbReference>
<name>A0AA35KIH0_9SAUR</name>
<evidence type="ECO:0000256" key="1">
    <source>
        <dbReference type="ARBA" id="ARBA00022679"/>
    </source>
</evidence>
<keyword evidence="2" id="KW-0548">Nucleotidyltransferase</keyword>
<keyword evidence="1" id="KW-0808">Transferase</keyword>
<evidence type="ECO:0000313" key="8">
    <source>
        <dbReference type="EMBL" id="CAI5778126.1"/>
    </source>
</evidence>